<reference evidence="3 4" key="1">
    <citation type="journal article" date="2014" name="PLoS Genet.">
        <title>Phylogenetically driven sequencing of extremely halophilic archaea reveals strategies for static and dynamic osmo-response.</title>
        <authorList>
            <person name="Becker E.A."/>
            <person name="Seitzer P.M."/>
            <person name="Tritt A."/>
            <person name="Larsen D."/>
            <person name="Krusor M."/>
            <person name="Yao A.I."/>
            <person name="Wu D."/>
            <person name="Madern D."/>
            <person name="Eisen J.A."/>
            <person name="Darling A.E."/>
            <person name="Facciotti M.T."/>
        </authorList>
    </citation>
    <scope>NUCLEOTIDE SEQUENCE [LARGE SCALE GENOMIC DNA]</scope>
    <source>
        <strain evidence="3 4">JCM 12255</strain>
    </source>
</reference>
<feature type="compositionally biased region" description="Acidic residues" evidence="1">
    <location>
        <begin position="194"/>
        <end position="207"/>
    </location>
</feature>
<accession>L9XK04</accession>
<evidence type="ECO:0000313" key="4">
    <source>
        <dbReference type="Proteomes" id="UP000011602"/>
    </source>
</evidence>
<dbReference type="Proteomes" id="UP000011602">
    <property type="component" value="Unassembled WGS sequence"/>
</dbReference>
<name>L9XK04_9EURY</name>
<dbReference type="PROSITE" id="PS51257">
    <property type="entry name" value="PROKAR_LIPOPROTEIN"/>
    <property type="match status" value="1"/>
</dbReference>
<keyword evidence="4" id="KW-1185">Reference proteome</keyword>
<feature type="region of interest" description="Disordered" evidence="1">
    <location>
        <begin position="23"/>
        <end position="72"/>
    </location>
</feature>
<dbReference type="SUPFAM" id="SSF52821">
    <property type="entry name" value="Rhodanese/Cell cycle control phosphatase"/>
    <property type="match status" value="1"/>
</dbReference>
<sequence>MERSRRAILEAGIGTVSIAALAGCTGSGSDTEGDGTDEAAETDDDSTPTGDEGETEREETDDDGTESESDPTAANGVELLAEASVDHIHACSHAKFDDREPLEAAETSDAAPTVGRTHVIWAVEYDDEYGQVVFDASGYPGSIVFYTADGSAYAVVGTELEREPVDDDTCEYLDRYVEVAPEDGRIELVLTDDPGLETDEWDDEDRDESGSSEGEGEYETYTVGEIDVPLAPTTDVADWYENDNDLIIVDARSRTAYDQLHIDGAVSSPAPDGRSTDDPLADVATDTRIVTYCPCPYVLAGQRAASLIEDGYTEVYALKEGVQEWIDRDYPIDGTAGN</sequence>
<evidence type="ECO:0000256" key="1">
    <source>
        <dbReference type="SAM" id="MobiDB-lite"/>
    </source>
</evidence>
<dbReference type="CDD" id="cd00158">
    <property type="entry name" value="RHOD"/>
    <property type="match status" value="1"/>
</dbReference>
<proteinExistence type="predicted"/>
<protein>
    <recommendedName>
        <fullName evidence="2">Rhodanese domain-containing protein</fullName>
    </recommendedName>
</protein>
<dbReference type="OrthoDB" id="206045at2157"/>
<dbReference type="RefSeq" id="WP_007257464.1">
    <property type="nucleotide sequence ID" value="NZ_AOHZ01000003.1"/>
</dbReference>
<feature type="domain" description="Rhodanese" evidence="2">
    <location>
        <begin position="242"/>
        <end position="334"/>
    </location>
</feature>
<dbReference type="Pfam" id="PF00581">
    <property type="entry name" value="Rhodanese"/>
    <property type="match status" value="1"/>
</dbReference>
<dbReference type="SMART" id="SM00450">
    <property type="entry name" value="RHOD"/>
    <property type="match status" value="1"/>
</dbReference>
<dbReference type="eggNOG" id="arCOG02021">
    <property type="taxonomic scope" value="Archaea"/>
</dbReference>
<dbReference type="AlphaFoldDB" id="L9XK04"/>
<dbReference type="EMBL" id="AOHZ01000003">
    <property type="protein sequence ID" value="ELY62099.1"/>
    <property type="molecule type" value="Genomic_DNA"/>
</dbReference>
<dbReference type="Gene3D" id="3.40.250.10">
    <property type="entry name" value="Rhodanese-like domain"/>
    <property type="match status" value="1"/>
</dbReference>
<dbReference type="PROSITE" id="PS50206">
    <property type="entry name" value="RHODANESE_3"/>
    <property type="match status" value="1"/>
</dbReference>
<comment type="caution">
    <text evidence="3">The sequence shown here is derived from an EMBL/GenBank/DDBJ whole genome shotgun (WGS) entry which is preliminary data.</text>
</comment>
<evidence type="ECO:0000313" key="3">
    <source>
        <dbReference type="EMBL" id="ELY62099.1"/>
    </source>
</evidence>
<evidence type="ECO:0000259" key="2">
    <source>
        <dbReference type="PROSITE" id="PS50206"/>
    </source>
</evidence>
<dbReference type="InterPro" id="IPR001763">
    <property type="entry name" value="Rhodanese-like_dom"/>
</dbReference>
<feature type="compositionally biased region" description="Acidic residues" evidence="1">
    <location>
        <begin position="31"/>
        <end position="69"/>
    </location>
</feature>
<dbReference type="STRING" id="1227499.C493_00750"/>
<dbReference type="InterPro" id="IPR036873">
    <property type="entry name" value="Rhodanese-like_dom_sf"/>
</dbReference>
<feature type="region of interest" description="Disordered" evidence="1">
    <location>
        <begin position="192"/>
        <end position="223"/>
    </location>
</feature>
<gene>
    <name evidence="3" type="ORF">C493_00750</name>
</gene>
<organism evidence="3 4">
    <name type="scientific">Natronolimnohabitans innermongolicus JCM 12255</name>
    <dbReference type="NCBI Taxonomy" id="1227499"/>
    <lineage>
        <taxon>Archaea</taxon>
        <taxon>Methanobacteriati</taxon>
        <taxon>Methanobacteriota</taxon>
        <taxon>Stenosarchaea group</taxon>
        <taxon>Halobacteria</taxon>
        <taxon>Halobacteriales</taxon>
        <taxon>Natrialbaceae</taxon>
        <taxon>Natronolimnohabitans</taxon>
    </lineage>
</organism>